<dbReference type="Pfam" id="PF00359">
    <property type="entry name" value="PTS_EIIA_2"/>
    <property type="match status" value="1"/>
</dbReference>
<gene>
    <name evidence="8" type="ORF">SAMN02745174_00183</name>
</gene>
<sequence length="156" mass="17508">MVNIVKITDYMSKNLISLQLKGKNKEEILLELSELMSKSENVSDKSSIYKALVEREKLGSTGIGKGVAIPHAKTDAVSGLTVAFGISKDKVDFKSLDGENVNIFFVFASPFKDSQIYLKVLARISRLIREEEFRNKLLNCKCPEEVLEIINHEETV</sequence>
<evidence type="ECO:0000256" key="3">
    <source>
        <dbReference type="ARBA" id="ARBA00022553"/>
    </source>
</evidence>
<keyword evidence="2" id="KW-0813">Transport</keyword>
<dbReference type="GO" id="GO:0008982">
    <property type="term" value="F:protein-N(PI)-phosphohistidine-sugar phosphotransferase activity"/>
    <property type="evidence" value="ECO:0007669"/>
    <property type="project" value="InterPro"/>
</dbReference>
<evidence type="ECO:0000256" key="6">
    <source>
        <dbReference type="ARBA" id="ARBA00022683"/>
    </source>
</evidence>
<dbReference type="EMBL" id="FUWX01000004">
    <property type="protein sequence ID" value="SJZ35193.1"/>
    <property type="molecule type" value="Genomic_DNA"/>
</dbReference>
<keyword evidence="9" id="KW-1185">Reference proteome</keyword>
<dbReference type="OrthoDB" id="95460at2"/>
<dbReference type="InterPro" id="IPR051541">
    <property type="entry name" value="PTS_SugarTrans_NitroReg"/>
</dbReference>
<dbReference type="PROSITE" id="PS51094">
    <property type="entry name" value="PTS_EIIA_TYPE_2"/>
    <property type="match status" value="1"/>
</dbReference>
<evidence type="ECO:0000313" key="8">
    <source>
        <dbReference type="EMBL" id="SJZ35193.1"/>
    </source>
</evidence>
<dbReference type="AlphaFoldDB" id="A0A1T4JYE9"/>
<dbReference type="GO" id="GO:0016020">
    <property type="term" value="C:membrane"/>
    <property type="evidence" value="ECO:0007669"/>
    <property type="project" value="InterPro"/>
</dbReference>
<dbReference type="NCBIfam" id="TIGR00848">
    <property type="entry name" value="fruA"/>
    <property type="match status" value="1"/>
</dbReference>
<evidence type="ECO:0000256" key="5">
    <source>
        <dbReference type="ARBA" id="ARBA00022679"/>
    </source>
</evidence>
<comment type="subcellular location">
    <subcellularLocation>
        <location evidence="1">Cytoplasm</location>
    </subcellularLocation>
</comment>
<evidence type="ECO:0000256" key="2">
    <source>
        <dbReference type="ARBA" id="ARBA00022448"/>
    </source>
</evidence>
<name>A0A1T4JYE9_9FUSO</name>
<dbReference type="InterPro" id="IPR004715">
    <property type="entry name" value="PTS_IIA_fruc"/>
</dbReference>
<dbReference type="InterPro" id="IPR002178">
    <property type="entry name" value="PTS_EIIA_type-2_dom"/>
</dbReference>
<dbReference type="SUPFAM" id="SSF55804">
    <property type="entry name" value="Phoshotransferase/anion transport protein"/>
    <property type="match status" value="1"/>
</dbReference>
<dbReference type="RefSeq" id="WP_078692731.1">
    <property type="nucleotide sequence ID" value="NZ_FUWX01000004.1"/>
</dbReference>
<dbReference type="FunFam" id="3.40.930.10:FF:000009">
    <property type="entry name" value="PTS system, fructose specific IIABC component"/>
    <property type="match status" value="1"/>
</dbReference>
<keyword evidence="5" id="KW-0808">Transferase</keyword>
<dbReference type="CDD" id="cd00211">
    <property type="entry name" value="PTS_IIA_fru"/>
    <property type="match status" value="1"/>
</dbReference>
<evidence type="ECO:0000259" key="7">
    <source>
        <dbReference type="PROSITE" id="PS51094"/>
    </source>
</evidence>
<keyword evidence="4" id="KW-0762">Sugar transport</keyword>
<dbReference type="PANTHER" id="PTHR47738">
    <property type="entry name" value="PTS SYSTEM FRUCTOSE-LIKE EIIA COMPONENT-RELATED"/>
    <property type="match status" value="1"/>
</dbReference>
<dbReference type="InterPro" id="IPR016152">
    <property type="entry name" value="PTrfase/Anion_transptr"/>
</dbReference>
<dbReference type="GO" id="GO:0009401">
    <property type="term" value="P:phosphoenolpyruvate-dependent sugar phosphotransferase system"/>
    <property type="evidence" value="ECO:0007669"/>
    <property type="project" value="UniProtKB-KW"/>
</dbReference>
<protein>
    <submittedName>
        <fullName evidence="8">PTS system IIA component, Fru family</fullName>
    </submittedName>
</protein>
<accession>A0A1T4JYE9</accession>
<organism evidence="8 9">
    <name type="scientific">Cetobacterium ceti</name>
    <dbReference type="NCBI Taxonomy" id="180163"/>
    <lineage>
        <taxon>Bacteria</taxon>
        <taxon>Fusobacteriati</taxon>
        <taxon>Fusobacteriota</taxon>
        <taxon>Fusobacteriia</taxon>
        <taxon>Fusobacteriales</taxon>
        <taxon>Fusobacteriaceae</taxon>
        <taxon>Cetobacterium</taxon>
    </lineage>
</organism>
<dbReference type="PANTHER" id="PTHR47738:SF2">
    <property type="entry name" value="PTS SYSTEM FRUCTOSE-LIKE EIIA COMPONENT"/>
    <property type="match status" value="1"/>
</dbReference>
<dbReference type="PROSITE" id="PS00372">
    <property type="entry name" value="PTS_EIIA_TYPE_2_HIS"/>
    <property type="match status" value="1"/>
</dbReference>
<dbReference type="Proteomes" id="UP000191153">
    <property type="component" value="Unassembled WGS sequence"/>
</dbReference>
<keyword evidence="6" id="KW-0598">Phosphotransferase system</keyword>
<reference evidence="8 9" key="1">
    <citation type="submission" date="2017-02" db="EMBL/GenBank/DDBJ databases">
        <authorList>
            <person name="Peterson S.W."/>
        </authorList>
    </citation>
    <scope>NUCLEOTIDE SEQUENCE [LARGE SCALE GENOMIC DNA]</scope>
    <source>
        <strain evidence="8 9">ATCC 700028</strain>
    </source>
</reference>
<dbReference type="STRING" id="180163.SAMN02745174_00183"/>
<dbReference type="Gene3D" id="3.40.930.10">
    <property type="entry name" value="Mannitol-specific EII, Chain A"/>
    <property type="match status" value="1"/>
</dbReference>
<evidence type="ECO:0000313" key="9">
    <source>
        <dbReference type="Proteomes" id="UP000191153"/>
    </source>
</evidence>
<evidence type="ECO:0000256" key="1">
    <source>
        <dbReference type="ARBA" id="ARBA00004496"/>
    </source>
</evidence>
<feature type="domain" description="PTS EIIA type-2" evidence="7">
    <location>
        <begin position="9"/>
        <end position="153"/>
    </location>
</feature>
<dbReference type="GO" id="GO:0005737">
    <property type="term" value="C:cytoplasm"/>
    <property type="evidence" value="ECO:0007669"/>
    <property type="project" value="UniProtKB-SubCell"/>
</dbReference>
<evidence type="ECO:0000256" key="4">
    <source>
        <dbReference type="ARBA" id="ARBA00022597"/>
    </source>
</evidence>
<keyword evidence="3" id="KW-0597">Phosphoprotein</keyword>
<proteinExistence type="predicted"/>